<dbReference type="PANTHER" id="PTHR36441:SF1">
    <property type="entry name" value="DUF503 DOMAIN-CONTAINING PROTEIN"/>
    <property type="match status" value="1"/>
</dbReference>
<dbReference type="Gene3D" id="3.30.70.1120">
    <property type="entry name" value="TT1725-like"/>
    <property type="match status" value="1"/>
</dbReference>
<dbReference type="AlphaFoldDB" id="A0A832MLB8"/>
<sequence length="93" mass="10397">MFVGVVRVELHVPGSRSLKDKRAVLRSLKERIRARTQAAVAEVDHHDLWQRGALGVAVVSGDRGRVSEQLQAVRALVDGAYEAQVLDWEERIL</sequence>
<organism evidence="1">
    <name type="scientific">Eiseniibacteriota bacterium</name>
    <dbReference type="NCBI Taxonomy" id="2212470"/>
    <lineage>
        <taxon>Bacteria</taxon>
        <taxon>Candidatus Eiseniibacteriota</taxon>
    </lineage>
</organism>
<dbReference type="InterPro" id="IPR036746">
    <property type="entry name" value="TT1725-like_sf"/>
</dbReference>
<dbReference type="PANTHER" id="PTHR36441">
    <property type="entry name" value="HYPOTHETICAL CYTOSOLIC PROTEIN"/>
    <property type="match status" value="1"/>
</dbReference>
<dbReference type="InterPro" id="IPR007546">
    <property type="entry name" value="DUF503"/>
</dbReference>
<dbReference type="SUPFAM" id="SSF103007">
    <property type="entry name" value="Hypothetical protein TT1725"/>
    <property type="match status" value="1"/>
</dbReference>
<comment type="caution">
    <text evidence="1">The sequence shown here is derived from an EMBL/GenBank/DDBJ whole genome shotgun (WGS) entry which is preliminary data.</text>
</comment>
<gene>
    <name evidence="1" type="ORF">ENR23_08375</name>
</gene>
<dbReference type="Pfam" id="PF04456">
    <property type="entry name" value="DUF503"/>
    <property type="match status" value="1"/>
</dbReference>
<proteinExistence type="predicted"/>
<name>A0A832MLB8_UNCEI</name>
<reference evidence="1" key="1">
    <citation type="journal article" date="2020" name="mSystems">
        <title>Genome- and Community-Level Interaction Insights into Carbon Utilization and Element Cycling Functions of Hydrothermarchaeota in Hydrothermal Sediment.</title>
        <authorList>
            <person name="Zhou Z."/>
            <person name="Liu Y."/>
            <person name="Xu W."/>
            <person name="Pan J."/>
            <person name="Luo Z.H."/>
            <person name="Li M."/>
        </authorList>
    </citation>
    <scope>NUCLEOTIDE SEQUENCE [LARGE SCALE GENOMIC DNA]</scope>
    <source>
        <strain evidence="1">SpSt-381</strain>
    </source>
</reference>
<dbReference type="EMBL" id="DSQF01000017">
    <property type="protein sequence ID" value="HGZ43425.1"/>
    <property type="molecule type" value="Genomic_DNA"/>
</dbReference>
<protein>
    <submittedName>
        <fullName evidence="1">DUF503 domain-containing protein</fullName>
    </submittedName>
</protein>
<accession>A0A832MLB8</accession>
<evidence type="ECO:0000313" key="1">
    <source>
        <dbReference type="EMBL" id="HGZ43425.1"/>
    </source>
</evidence>